<dbReference type="InterPro" id="IPR032567">
    <property type="entry name" value="RTL1-rel"/>
</dbReference>
<dbReference type="AlphaFoldDB" id="A0A6L2JIH9"/>
<proteinExistence type="predicted"/>
<dbReference type="PANTHER" id="PTHR15503">
    <property type="entry name" value="LDOC1 RELATED"/>
    <property type="match status" value="1"/>
</dbReference>
<evidence type="ECO:0000313" key="1">
    <source>
        <dbReference type="EMBL" id="GEU36549.1"/>
    </source>
</evidence>
<name>A0A6L2JIH9_TANCI</name>
<reference evidence="1" key="1">
    <citation type="journal article" date="2019" name="Sci. Rep.">
        <title>Draft genome of Tanacetum cinerariifolium, the natural source of mosquito coil.</title>
        <authorList>
            <person name="Yamashiro T."/>
            <person name="Shiraishi A."/>
            <person name="Satake H."/>
            <person name="Nakayama K."/>
        </authorList>
    </citation>
    <scope>NUCLEOTIDE SEQUENCE</scope>
</reference>
<accession>A0A6L2JIH9</accession>
<dbReference type="PANTHER" id="PTHR15503:SF45">
    <property type="entry name" value="RNA-DIRECTED DNA POLYMERASE HOMOLOG"/>
    <property type="match status" value="1"/>
</dbReference>
<gene>
    <name evidence="1" type="ORF">Tci_008527</name>
</gene>
<keyword evidence="1" id="KW-0548">Nucleotidyltransferase</keyword>
<comment type="caution">
    <text evidence="1">The sequence shown here is derived from an EMBL/GenBank/DDBJ whole genome shotgun (WGS) entry which is preliminary data.</text>
</comment>
<keyword evidence="1" id="KW-0808">Transferase</keyword>
<keyword evidence="1" id="KW-0695">RNA-directed DNA polymerase</keyword>
<dbReference type="GO" id="GO:0003964">
    <property type="term" value="F:RNA-directed DNA polymerase activity"/>
    <property type="evidence" value="ECO:0007669"/>
    <property type="project" value="UniProtKB-KW"/>
</dbReference>
<protein>
    <submittedName>
        <fullName evidence="1">Reverse transcriptase domain-containing protein</fullName>
    </submittedName>
</protein>
<sequence length="184" mass="21325">MEEYCLGNAIKKLKKELWNHVRIGADIDKYTTRFHELAKLVLHTVTPESKRIDRYIRGLAPAIRGTMKTSRFRTFSIAAKEAQQDPNVVTNSVTQRREFRSSWRTSRREPETVENHESERAKVKDIPVVRHFPGVILEDLSGLLPYHEVEFRIDLIPGAMPIVKSTYCLAPTEMQELSNQLKEH</sequence>
<organism evidence="1">
    <name type="scientific">Tanacetum cinerariifolium</name>
    <name type="common">Dalmatian daisy</name>
    <name type="synonym">Chrysanthemum cinerariifolium</name>
    <dbReference type="NCBI Taxonomy" id="118510"/>
    <lineage>
        <taxon>Eukaryota</taxon>
        <taxon>Viridiplantae</taxon>
        <taxon>Streptophyta</taxon>
        <taxon>Embryophyta</taxon>
        <taxon>Tracheophyta</taxon>
        <taxon>Spermatophyta</taxon>
        <taxon>Magnoliopsida</taxon>
        <taxon>eudicotyledons</taxon>
        <taxon>Gunneridae</taxon>
        <taxon>Pentapetalae</taxon>
        <taxon>asterids</taxon>
        <taxon>campanulids</taxon>
        <taxon>Asterales</taxon>
        <taxon>Asteraceae</taxon>
        <taxon>Asteroideae</taxon>
        <taxon>Anthemideae</taxon>
        <taxon>Anthemidinae</taxon>
        <taxon>Tanacetum</taxon>
    </lineage>
</organism>
<dbReference type="EMBL" id="BKCJ010000822">
    <property type="protein sequence ID" value="GEU36549.1"/>
    <property type="molecule type" value="Genomic_DNA"/>
</dbReference>